<organism evidence="12 13">
    <name type="scientific">Candidatus Enterococcus wittei</name>
    <dbReference type="NCBI Taxonomy" id="1987383"/>
    <lineage>
        <taxon>Bacteria</taxon>
        <taxon>Bacillati</taxon>
        <taxon>Bacillota</taxon>
        <taxon>Bacilli</taxon>
        <taxon>Lactobacillales</taxon>
        <taxon>Enterococcaceae</taxon>
        <taxon>Enterococcus</taxon>
    </lineage>
</organism>
<gene>
    <name evidence="12" type="ORF">A5844_001756</name>
</gene>
<comment type="function">
    <text evidence="8">The phosphoenolpyruvate-dependent sugar phosphotransferase system (sugar PTS), a major carbohydrate active transport system, catalyzes the phosphorylation of incoming sugar substrates concomitantly with their translocation across the cell membrane. The enzyme II UlaABC PTS system is involved in ascorbate transport.</text>
</comment>
<evidence type="ECO:0000259" key="11">
    <source>
        <dbReference type="PROSITE" id="PS51094"/>
    </source>
</evidence>
<dbReference type="GO" id="GO:0005737">
    <property type="term" value="C:cytoplasm"/>
    <property type="evidence" value="ECO:0007669"/>
    <property type="project" value="UniProtKB-SubCell"/>
</dbReference>
<comment type="subcellular location">
    <subcellularLocation>
        <location evidence="1">Cytoplasm</location>
    </subcellularLocation>
</comment>
<sequence length="187" mass="21614">MSNLNIQGEGIKKCNHYGSKKSGNVGYNYRFLMPNDQMLTYFFKNDLVNYVEKDISDWREAIAESCMRLLEKKVINHYYIEELIDCVEQYGAYILLAPQVAMPHSSQKSPNVFGTAIAFTKFKQPIQFDDSKNTASLFFTLAAKEPNEHLKNIQQLTELLMTEGMIESLLATTTIDEYREVMAYYEK</sequence>
<dbReference type="STRING" id="1987383.A5844_001756"/>
<dbReference type="PROSITE" id="PS51094">
    <property type="entry name" value="PTS_EIIA_TYPE_2"/>
    <property type="match status" value="1"/>
</dbReference>
<dbReference type="SUPFAM" id="SSF55804">
    <property type="entry name" value="Phoshotransferase/anion transport protein"/>
    <property type="match status" value="1"/>
</dbReference>
<dbReference type="InterPro" id="IPR051351">
    <property type="entry name" value="Ascorbate-PTS_EIIA_comp"/>
</dbReference>
<evidence type="ECO:0000256" key="1">
    <source>
        <dbReference type="ARBA" id="ARBA00004496"/>
    </source>
</evidence>
<evidence type="ECO:0000313" key="12">
    <source>
        <dbReference type="EMBL" id="OTP10059.1"/>
    </source>
</evidence>
<keyword evidence="7" id="KW-0418">Kinase</keyword>
<dbReference type="InterPro" id="IPR002178">
    <property type="entry name" value="PTS_EIIA_type-2_dom"/>
</dbReference>
<dbReference type="AlphaFoldDB" id="A0A242JY60"/>
<evidence type="ECO:0000256" key="9">
    <source>
        <dbReference type="ARBA" id="ARBA00041175"/>
    </source>
</evidence>
<dbReference type="Pfam" id="PF00359">
    <property type="entry name" value="PTS_EIIA_2"/>
    <property type="match status" value="1"/>
</dbReference>
<protein>
    <recommendedName>
        <fullName evidence="9">Ascorbate-specific PTS system EIIA component</fullName>
    </recommendedName>
    <alternativeName>
        <fullName evidence="10">Ascorbate-specific phosphotransferase enzyme IIA component</fullName>
    </alternativeName>
</protein>
<keyword evidence="6" id="KW-0598">Phosphotransferase system</keyword>
<evidence type="ECO:0000256" key="10">
    <source>
        <dbReference type="ARBA" id="ARBA00042072"/>
    </source>
</evidence>
<proteinExistence type="predicted"/>
<evidence type="ECO:0000256" key="6">
    <source>
        <dbReference type="ARBA" id="ARBA00022683"/>
    </source>
</evidence>
<evidence type="ECO:0000256" key="8">
    <source>
        <dbReference type="ARBA" id="ARBA00037387"/>
    </source>
</evidence>
<evidence type="ECO:0000256" key="5">
    <source>
        <dbReference type="ARBA" id="ARBA00022679"/>
    </source>
</evidence>
<keyword evidence="4" id="KW-0597">Phosphoprotein</keyword>
<evidence type="ECO:0000313" key="13">
    <source>
        <dbReference type="Proteomes" id="UP000194933"/>
    </source>
</evidence>
<reference evidence="12 13" key="1">
    <citation type="submission" date="2017-05" db="EMBL/GenBank/DDBJ databases">
        <title>The Genome Sequence of Enterococcus sp. 10A9_DIV0425.</title>
        <authorList>
            <consortium name="The Broad Institute Genomics Platform"/>
            <consortium name="The Broad Institute Genomic Center for Infectious Diseases"/>
            <person name="Earl A."/>
            <person name="Manson A."/>
            <person name="Schwartman J."/>
            <person name="Gilmore M."/>
            <person name="Abouelleil A."/>
            <person name="Cao P."/>
            <person name="Chapman S."/>
            <person name="Cusick C."/>
            <person name="Shea T."/>
            <person name="Young S."/>
            <person name="Neafsey D."/>
            <person name="Nusbaum C."/>
            <person name="Birren B."/>
        </authorList>
    </citation>
    <scope>NUCLEOTIDE SEQUENCE [LARGE SCALE GENOMIC DNA]</scope>
    <source>
        <strain evidence="12 13">10A9_DIV0425</strain>
    </source>
</reference>
<dbReference type="EMBL" id="NGMO01000003">
    <property type="protein sequence ID" value="OTP10059.1"/>
    <property type="molecule type" value="Genomic_DNA"/>
</dbReference>
<name>A0A242JY60_9ENTE</name>
<evidence type="ECO:0000256" key="2">
    <source>
        <dbReference type="ARBA" id="ARBA00022448"/>
    </source>
</evidence>
<dbReference type="Proteomes" id="UP000194933">
    <property type="component" value="Unassembled WGS sequence"/>
</dbReference>
<feature type="domain" description="PTS EIIA type-2" evidence="11">
    <location>
        <begin position="41"/>
        <end position="187"/>
    </location>
</feature>
<dbReference type="GO" id="GO:0016301">
    <property type="term" value="F:kinase activity"/>
    <property type="evidence" value="ECO:0007669"/>
    <property type="project" value="UniProtKB-KW"/>
</dbReference>
<evidence type="ECO:0000256" key="7">
    <source>
        <dbReference type="ARBA" id="ARBA00022777"/>
    </source>
</evidence>
<evidence type="ECO:0000256" key="3">
    <source>
        <dbReference type="ARBA" id="ARBA00022490"/>
    </source>
</evidence>
<keyword evidence="2" id="KW-0813">Transport</keyword>
<dbReference type="PANTHER" id="PTHR36203:SF1">
    <property type="entry name" value="ASCORBATE-SPECIFIC PTS SYSTEM EIIA COMPONENT"/>
    <property type="match status" value="1"/>
</dbReference>
<dbReference type="GO" id="GO:0009401">
    <property type="term" value="P:phosphoenolpyruvate-dependent sugar phosphotransferase system"/>
    <property type="evidence" value="ECO:0007669"/>
    <property type="project" value="UniProtKB-KW"/>
</dbReference>
<keyword evidence="3" id="KW-0963">Cytoplasm</keyword>
<keyword evidence="13" id="KW-1185">Reference proteome</keyword>
<dbReference type="Gene3D" id="3.40.930.10">
    <property type="entry name" value="Mannitol-specific EII, Chain A"/>
    <property type="match status" value="1"/>
</dbReference>
<accession>A0A242JY60</accession>
<evidence type="ECO:0000256" key="4">
    <source>
        <dbReference type="ARBA" id="ARBA00022553"/>
    </source>
</evidence>
<comment type="caution">
    <text evidence="12">The sequence shown here is derived from an EMBL/GenBank/DDBJ whole genome shotgun (WGS) entry which is preliminary data.</text>
</comment>
<dbReference type="InterPro" id="IPR016152">
    <property type="entry name" value="PTrfase/Anion_transptr"/>
</dbReference>
<dbReference type="PANTHER" id="PTHR36203">
    <property type="entry name" value="ASCORBATE-SPECIFIC PTS SYSTEM EIIA COMPONENT"/>
    <property type="match status" value="1"/>
</dbReference>
<keyword evidence="5" id="KW-0808">Transferase</keyword>